<protein>
    <recommendedName>
        <fullName evidence="5">Intradiol ring-cleavage dioxygenases domain-containing protein</fullName>
    </recommendedName>
</protein>
<organism evidence="3 4">
    <name type="scientific">Cerrena zonata</name>
    <dbReference type="NCBI Taxonomy" id="2478898"/>
    <lineage>
        <taxon>Eukaryota</taxon>
        <taxon>Fungi</taxon>
        <taxon>Dikarya</taxon>
        <taxon>Basidiomycota</taxon>
        <taxon>Agaricomycotina</taxon>
        <taxon>Agaricomycetes</taxon>
        <taxon>Polyporales</taxon>
        <taxon>Cerrenaceae</taxon>
        <taxon>Cerrena</taxon>
    </lineage>
</organism>
<dbReference type="Gene3D" id="2.60.130.10">
    <property type="entry name" value="Aromatic compound dioxygenase"/>
    <property type="match status" value="1"/>
</dbReference>
<dbReference type="EMBL" id="JASBNA010000127">
    <property type="protein sequence ID" value="KAK7676224.1"/>
    <property type="molecule type" value="Genomic_DNA"/>
</dbReference>
<feature type="chain" id="PRO_5043328909" description="Intradiol ring-cleavage dioxygenases domain-containing protein" evidence="2">
    <location>
        <begin position="24"/>
        <end position="415"/>
    </location>
</feature>
<dbReference type="GO" id="GO:0005506">
    <property type="term" value="F:iron ion binding"/>
    <property type="evidence" value="ECO:0007669"/>
    <property type="project" value="InterPro"/>
</dbReference>
<proteinExistence type="predicted"/>
<dbReference type="PANTHER" id="PTHR34315">
    <property type="match status" value="1"/>
</dbReference>
<accession>A0AAW0FDQ9</accession>
<dbReference type="PANTHER" id="PTHR34315:SF1">
    <property type="entry name" value="INTRADIOL RING-CLEAVAGE DIOXYGENASES DOMAIN-CONTAINING PROTEIN-RELATED"/>
    <property type="match status" value="1"/>
</dbReference>
<dbReference type="InterPro" id="IPR015889">
    <property type="entry name" value="Intradiol_dOase_core"/>
</dbReference>
<name>A0AAW0FDQ9_9APHY</name>
<dbReference type="CDD" id="cd03457">
    <property type="entry name" value="intradiol_dioxygenase_like"/>
    <property type="match status" value="1"/>
</dbReference>
<gene>
    <name evidence="3" type="ORF">QCA50_020803</name>
</gene>
<reference evidence="3 4" key="1">
    <citation type="submission" date="2022-09" db="EMBL/GenBank/DDBJ databases">
        <authorList>
            <person name="Palmer J.M."/>
        </authorList>
    </citation>
    <scope>NUCLEOTIDE SEQUENCE [LARGE SCALE GENOMIC DNA]</scope>
    <source>
        <strain evidence="3 4">DSM 7382</strain>
    </source>
</reference>
<dbReference type="Proteomes" id="UP001385951">
    <property type="component" value="Unassembled WGS sequence"/>
</dbReference>
<sequence length="415" mass="43655">MVFAPSLLSLALTVASIAGVANAHAEPLPGTTEYVKRALFQRQARRSLADCQSQLRKRGGVYDLGRARREQYARDIRASRNARSDPMLPFKRDLSTALSTSHHSNLTGVTNNTDASTLFSGNTSCVLSAEVTQGPYYVDGEYVRFDIRESQSGVDTYVEIQLIDVSTCNPVQDVYVDFWHANSTGVYSGVVASGNGDSSDSTNIDSTFLRGIQQTNSDGVAQWLTTFPGHYTGRTTHIHLMAYQTNGTKFSNGTYTSDTVSHVGQAFFDQDLITSVETVAPYSTNTQSLTENDSDSILSEEATDVDPFLEYVLLGDSVSDGIFAWTAIGIDASSAYTVTSASTLTEDGGVANANSMGGGPGGSGGPPGSNSSSASSSATASSSSASATSTNGAETLSVGGLVMLPLSFIAGLFVL</sequence>
<dbReference type="GO" id="GO:0016702">
    <property type="term" value="F:oxidoreductase activity, acting on single donors with incorporation of molecular oxygen, incorporation of two atoms of oxygen"/>
    <property type="evidence" value="ECO:0007669"/>
    <property type="project" value="InterPro"/>
</dbReference>
<feature type="compositionally biased region" description="Low complexity" evidence="1">
    <location>
        <begin position="368"/>
        <end position="390"/>
    </location>
</feature>
<evidence type="ECO:0000256" key="2">
    <source>
        <dbReference type="SAM" id="SignalP"/>
    </source>
</evidence>
<feature type="signal peptide" evidence="2">
    <location>
        <begin position="1"/>
        <end position="23"/>
    </location>
</feature>
<dbReference type="SUPFAM" id="SSF49482">
    <property type="entry name" value="Aromatic compound dioxygenase"/>
    <property type="match status" value="1"/>
</dbReference>
<feature type="region of interest" description="Disordered" evidence="1">
    <location>
        <begin position="349"/>
        <end position="390"/>
    </location>
</feature>
<feature type="compositionally biased region" description="Gly residues" evidence="1">
    <location>
        <begin position="356"/>
        <end position="367"/>
    </location>
</feature>
<comment type="caution">
    <text evidence="3">The sequence shown here is derived from an EMBL/GenBank/DDBJ whole genome shotgun (WGS) entry which is preliminary data.</text>
</comment>
<keyword evidence="2" id="KW-0732">Signal</keyword>
<evidence type="ECO:0000313" key="3">
    <source>
        <dbReference type="EMBL" id="KAK7676224.1"/>
    </source>
</evidence>
<dbReference type="AlphaFoldDB" id="A0AAW0FDQ9"/>
<evidence type="ECO:0008006" key="5">
    <source>
        <dbReference type="Google" id="ProtNLM"/>
    </source>
</evidence>
<evidence type="ECO:0000313" key="4">
    <source>
        <dbReference type="Proteomes" id="UP001385951"/>
    </source>
</evidence>
<evidence type="ECO:0000256" key="1">
    <source>
        <dbReference type="SAM" id="MobiDB-lite"/>
    </source>
</evidence>
<keyword evidence="4" id="KW-1185">Reference proteome</keyword>